<dbReference type="AlphaFoldDB" id="G7DZT8"/>
<evidence type="ECO:0008006" key="6">
    <source>
        <dbReference type="Google" id="ProtNLM"/>
    </source>
</evidence>
<reference evidence="4 5" key="1">
    <citation type="journal article" date="2011" name="J. Gen. Appl. Microbiol.">
        <title>Draft genome sequencing of the enigmatic basidiomycete Mixia osmundae.</title>
        <authorList>
            <person name="Nishida H."/>
            <person name="Nagatsuka Y."/>
            <person name="Sugiyama J."/>
        </authorList>
    </citation>
    <scope>NUCLEOTIDE SEQUENCE [LARGE SCALE GENOMIC DNA]</scope>
    <source>
        <strain evidence="5">CBS 9802 / IAM 14324 / JCM 22182 / KY 12970</strain>
    </source>
</reference>
<gene>
    <name evidence="4" type="primary">Mo02759</name>
    <name evidence="4" type="ORF">E5Q_02759</name>
</gene>
<dbReference type="OrthoDB" id="3647at2759"/>
<dbReference type="HOGENOM" id="CLU_425187_0_0_1"/>
<sequence length="644" mass="71905">MARKASTILLTLLGLFLLGTVIVLSTVKVYFGVDSRDVITIEEINLYASLDTKLYNSTLRLNDGDGDDLYEKVPRIIHQTWKTDILPERWQAVRDECAAMHPDYEYRLWSDEASREFIQERYAWFLPVFDGYQYPIQRADAIRYFVLDHFGGIYMDLDVGCKRRLDPLLNFDVVLARTIPVGVSNDVMVAAPHHPFMEMVTRNLVTFDHSYGSNYPTVMFSTGPMFLSAQYGLWPANPITGAREIRILPKSLYGKNAKPEEALHAFFTHYYGSSWHDGDSGFILFLGKRGKLLMRLGMIILALGVARLAYKKRDAIQGLWQRKTASLLSSPELDGDRMPLPAIALSRRTSARSSDELMQSPAKRKVDSLGAAGTSGRLYYLPVWLAGERQPGVSTESGVSWLSYLPDRLASLLPGSSLYEPLQAHESEDNAISLKSLRRVRSGRPRSHTQRDAMEQGASATGTFRSAGPPAPRSESHSDSTSTNAEKDDGPTGQSSTSIGLVRTHSRPRSRRASYGSRRHQELQHSFNLADEDDFIPREDSQRQHSPGYRTRERHDPPAYSSTPEPRFERIASWRRASLILPIVLVPASASEGSAISTSPELEASDPDADSLATDSTTDSVTDEVDRLLSEMAPPVTSRNVESQ</sequence>
<feature type="compositionally biased region" description="Low complexity" evidence="3">
    <location>
        <begin position="610"/>
        <end position="620"/>
    </location>
</feature>
<evidence type="ECO:0000256" key="3">
    <source>
        <dbReference type="SAM" id="MobiDB-lite"/>
    </source>
</evidence>
<dbReference type="Gene3D" id="3.90.550.20">
    <property type="match status" value="1"/>
</dbReference>
<dbReference type="InParanoid" id="G7DZT8"/>
<dbReference type="GO" id="GO:0016020">
    <property type="term" value="C:membrane"/>
    <property type="evidence" value="ECO:0007669"/>
    <property type="project" value="GOC"/>
</dbReference>
<dbReference type="InterPro" id="IPR051706">
    <property type="entry name" value="Glycosyltransferase_domain"/>
</dbReference>
<dbReference type="Proteomes" id="UP000009131">
    <property type="component" value="Unassembled WGS sequence"/>
</dbReference>
<feature type="compositionally biased region" description="Polar residues" evidence="3">
    <location>
        <begin position="591"/>
        <end position="600"/>
    </location>
</feature>
<feature type="region of interest" description="Disordered" evidence="3">
    <location>
        <begin position="589"/>
        <end position="644"/>
    </location>
</feature>
<proteinExistence type="inferred from homology"/>
<dbReference type="PANTHER" id="PTHR32385:SF15">
    <property type="entry name" value="INOSITOL PHOSPHOCERAMIDE MANNOSYLTRANSFERASE 1"/>
    <property type="match status" value="1"/>
</dbReference>
<keyword evidence="5" id="KW-1185">Reference proteome</keyword>
<dbReference type="PANTHER" id="PTHR32385">
    <property type="entry name" value="MANNOSYL PHOSPHORYLINOSITOL CERAMIDE SYNTHASE"/>
    <property type="match status" value="1"/>
</dbReference>
<evidence type="ECO:0000313" key="5">
    <source>
        <dbReference type="Proteomes" id="UP000009131"/>
    </source>
</evidence>
<reference evidence="4 5" key="2">
    <citation type="journal article" date="2012" name="Open Biol.">
        <title>Characteristics of nucleosomes and linker DNA regions on the genome of the basidiomycete Mixia osmundae revealed by mono- and dinucleosome mapping.</title>
        <authorList>
            <person name="Nishida H."/>
            <person name="Kondo S."/>
            <person name="Matsumoto T."/>
            <person name="Suzuki Y."/>
            <person name="Yoshikawa H."/>
            <person name="Taylor T.D."/>
            <person name="Sugiyama J."/>
        </authorList>
    </citation>
    <scope>NUCLEOTIDE SEQUENCE [LARGE SCALE GENOMIC DNA]</scope>
    <source>
        <strain evidence="5">CBS 9802 / IAM 14324 / JCM 22182 / KY 12970</strain>
    </source>
</reference>
<dbReference type="eggNOG" id="ENOG502QS3D">
    <property type="taxonomic scope" value="Eukaryota"/>
</dbReference>
<evidence type="ECO:0000256" key="2">
    <source>
        <dbReference type="ARBA" id="ARBA00022679"/>
    </source>
</evidence>
<keyword evidence="2" id="KW-0808">Transferase</keyword>
<dbReference type="EMBL" id="BABT02000074">
    <property type="protein sequence ID" value="GAA96098.1"/>
    <property type="molecule type" value="Genomic_DNA"/>
</dbReference>
<comment type="caution">
    <text evidence="4">The sequence shown here is derived from an EMBL/GenBank/DDBJ whole genome shotgun (WGS) entry which is preliminary data.</text>
</comment>
<dbReference type="GO" id="GO:0000030">
    <property type="term" value="F:mannosyltransferase activity"/>
    <property type="evidence" value="ECO:0007669"/>
    <property type="project" value="TreeGrafter"/>
</dbReference>
<evidence type="ECO:0000256" key="1">
    <source>
        <dbReference type="ARBA" id="ARBA00009003"/>
    </source>
</evidence>
<dbReference type="RefSeq" id="XP_014567869.1">
    <property type="nucleotide sequence ID" value="XM_014712383.1"/>
</dbReference>
<organism evidence="4 5">
    <name type="scientific">Mixia osmundae (strain CBS 9802 / IAM 14324 / JCM 22182 / KY 12970)</name>
    <dbReference type="NCBI Taxonomy" id="764103"/>
    <lineage>
        <taxon>Eukaryota</taxon>
        <taxon>Fungi</taxon>
        <taxon>Dikarya</taxon>
        <taxon>Basidiomycota</taxon>
        <taxon>Pucciniomycotina</taxon>
        <taxon>Mixiomycetes</taxon>
        <taxon>Mixiales</taxon>
        <taxon>Mixiaceae</taxon>
        <taxon>Mixia</taxon>
    </lineage>
</organism>
<dbReference type="InterPro" id="IPR029044">
    <property type="entry name" value="Nucleotide-diphossugar_trans"/>
</dbReference>
<dbReference type="Pfam" id="PF04488">
    <property type="entry name" value="Gly_transf_sug"/>
    <property type="match status" value="1"/>
</dbReference>
<dbReference type="GO" id="GO:0051999">
    <property type="term" value="P:mannosyl-inositol phosphorylceramide biosynthetic process"/>
    <property type="evidence" value="ECO:0007669"/>
    <property type="project" value="TreeGrafter"/>
</dbReference>
<dbReference type="FunFam" id="3.90.550.20:FF:000005">
    <property type="entry name" value="Unplaced genomic scaffold supercont1.17, whole genome shotgun sequence"/>
    <property type="match status" value="1"/>
</dbReference>
<feature type="compositionally biased region" description="Basic residues" evidence="3">
    <location>
        <begin position="436"/>
        <end position="448"/>
    </location>
</feature>
<name>G7DZT8_MIXOS</name>
<feature type="region of interest" description="Disordered" evidence="3">
    <location>
        <begin position="433"/>
        <end position="566"/>
    </location>
</feature>
<dbReference type="InterPro" id="IPR007577">
    <property type="entry name" value="GlycoTrfase_DXD_sugar-bd_CS"/>
</dbReference>
<evidence type="ECO:0000313" key="4">
    <source>
        <dbReference type="EMBL" id="GAA96098.1"/>
    </source>
</evidence>
<comment type="similarity">
    <text evidence="1">Belongs to the glycosyltransferase 32 family.</text>
</comment>
<accession>G7DZT8</accession>
<protein>
    <recommendedName>
        <fullName evidence="6">Glycosyltransferase family 32 protein</fullName>
    </recommendedName>
</protein>
<dbReference type="SUPFAM" id="SSF53448">
    <property type="entry name" value="Nucleotide-diphospho-sugar transferases"/>
    <property type="match status" value="1"/>
</dbReference>